<evidence type="ECO:0000313" key="4">
    <source>
        <dbReference type="Proteomes" id="UP000242188"/>
    </source>
</evidence>
<keyword evidence="4" id="KW-1185">Reference proteome</keyword>
<dbReference type="EMBL" id="NEDP02005537">
    <property type="protein sequence ID" value="OWF39226.1"/>
    <property type="molecule type" value="Genomic_DNA"/>
</dbReference>
<proteinExistence type="predicted"/>
<dbReference type="InterPro" id="IPR036465">
    <property type="entry name" value="vWFA_dom_sf"/>
</dbReference>
<evidence type="ECO:0000259" key="2">
    <source>
        <dbReference type="PROSITE" id="PS50234"/>
    </source>
</evidence>
<accession>A0A210PS02</accession>
<evidence type="ECO:0000313" key="3">
    <source>
        <dbReference type="EMBL" id="OWF39226.1"/>
    </source>
</evidence>
<dbReference type="InterPro" id="IPR002035">
    <property type="entry name" value="VWF_A"/>
</dbReference>
<feature type="domain" description="VWFA" evidence="2">
    <location>
        <begin position="194"/>
        <end position="376"/>
    </location>
</feature>
<dbReference type="PANTHER" id="PTHR21610:SF9">
    <property type="entry name" value="VON WILLEBRAND FACTOR A DOMAIN-CONTAINING PROTEIN 8"/>
    <property type="match status" value="1"/>
</dbReference>
<evidence type="ECO:0000256" key="1">
    <source>
        <dbReference type="SAM" id="MobiDB-lite"/>
    </source>
</evidence>
<name>A0A210PS02_MIZYE</name>
<reference evidence="3 4" key="1">
    <citation type="journal article" date="2017" name="Nat. Ecol. Evol.">
        <title>Scallop genome provides insights into evolution of bilaterian karyotype and development.</title>
        <authorList>
            <person name="Wang S."/>
            <person name="Zhang J."/>
            <person name="Jiao W."/>
            <person name="Li J."/>
            <person name="Xun X."/>
            <person name="Sun Y."/>
            <person name="Guo X."/>
            <person name="Huan P."/>
            <person name="Dong B."/>
            <person name="Zhang L."/>
            <person name="Hu X."/>
            <person name="Sun X."/>
            <person name="Wang J."/>
            <person name="Zhao C."/>
            <person name="Wang Y."/>
            <person name="Wang D."/>
            <person name="Huang X."/>
            <person name="Wang R."/>
            <person name="Lv J."/>
            <person name="Li Y."/>
            <person name="Zhang Z."/>
            <person name="Liu B."/>
            <person name="Lu W."/>
            <person name="Hui Y."/>
            <person name="Liang J."/>
            <person name="Zhou Z."/>
            <person name="Hou R."/>
            <person name="Li X."/>
            <person name="Liu Y."/>
            <person name="Li H."/>
            <person name="Ning X."/>
            <person name="Lin Y."/>
            <person name="Zhao L."/>
            <person name="Xing Q."/>
            <person name="Dou J."/>
            <person name="Li Y."/>
            <person name="Mao J."/>
            <person name="Guo H."/>
            <person name="Dou H."/>
            <person name="Li T."/>
            <person name="Mu C."/>
            <person name="Jiang W."/>
            <person name="Fu Q."/>
            <person name="Fu X."/>
            <person name="Miao Y."/>
            <person name="Liu J."/>
            <person name="Yu Q."/>
            <person name="Li R."/>
            <person name="Liao H."/>
            <person name="Li X."/>
            <person name="Kong Y."/>
            <person name="Jiang Z."/>
            <person name="Chourrout D."/>
            <person name="Li R."/>
            <person name="Bao Z."/>
        </authorList>
    </citation>
    <scope>NUCLEOTIDE SEQUENCE [LARGE SCALE GENOMIC DNA]</scope>
    <source>
        <strain evidence="3 4">PY_sf001</strain>
    </source>
</reference>
<feature type="region of interest" description="Disordered" evidence="1">
    <location>
        <begin position="24"/>
        <end position="58"/>
    </location>
</feature>
<dbReference type="AlphaFoldDB" id="A0A210PS02"/>
<feature type="compositionally biased region" description="Basic and acidic residues" evidence="1">
    <location>
        <begin position="24"/>
        <end position="40"/>
    </location>
</feature>
<dbReference type="Proteomes" id="UP000242188">
    <property type="component" value="Unassembled WGS sequence"/>
</dbReference>
<dbReference type="STRING" id="6573.A0A210PS02"/>
<dbReference type="PANTHER" id="PTHR21610">
    <property type="entry name" value="VON WILLEBRAND FACTOR A DOMAIN-CONTAINING PROTEIN 8"/>
    <property type="match status" value="1"/>
</dbReference>
<dbReference type="GO" id="GO:0005737">
    <property type="term" value="C:cytoplasm"/>
    <property type="evidence" value="ECO:0007669"/>
    <property type="project" value="TreeGrafter"/>
</dbReference>
<feature type="compositionally biased region" description="Gly residues" evidence="1">
    <location>
        <begin position="48"/>
        <end position="58"/>
    </location>
</feature>
<comment type="caution">
    <text evidence="3">The sequence shown here is derived from an EMBL/GenBank/DDBJ whole genome shotgun (WGS) entry which is preliminary data.</text>
</comment>
<dbReference type="Gene3D" id="3.40.50.410">
    <property type="entry name" value="von Willebrand factor, type A domain"/>
    <property type="match status" value="1"/>
</dbReference>
<dbReference type="SMART" id="SM00327">
    <property type="entry name" value="VWA"/>
    <property type="match status" value="1"/>
</dbReference>
<gene>
    <name evidence="3" type="ORF">KP79_PYT20315</name>
</gene>
<organism evidence="3 4">
    <name type="scientific">Mizuhopecten yessoensis</name>
    <name type="common">Japanese scallop</name>
    <name type="synonym">Patinopecten yessoensis</name>
    <dbReference type="NCBI Taxonomy" id="6573"/>
    <lineage>
        <taxon>Eukaryota</taxon>
        <taxon>Metazoa</taxon>
        <taxon>Spiralia</taxon>
        <taxon>Lophotrochozoa</taxon>
        <taxon>Mollusca</taxon>
        <taxon>Bivalvia</taxon>
        <taxon>Autobranchia</taxon>
        <taxon>Pteriomorphia</taxon>
        <taxon>Pectinida</taxon>
        <taxon>Pectinoidea</taxon>
        <taxon>Pectinidae</taxon>
        <taxon>Mizuhopecten</taxon>
    </lineage>
</organism>
<dbReference type="InterPro" id="IPR039891">
    <property type="entry name" value="VWA8"/>
</dbReference>
<dbReference type="SUPFAM" id="SSF53300">
    <property type="entry name" value="vWA-like"/>
    <property type="match status" value="1"/>
</dbReference>
<protein>
    <submittedName>
        <fullName evidence="3">von Willebrand factor A domain-containing protein 8</fullName>
    </submittedName>
</protein>
<dbReference type="PROSITE" id="PS50234">
    <property type="entry name" value="VWFA"/>
    <property type="match status" value="1"/>
</dbReference>
<dbReference type="OrthoDB" id="5186at2759"/>
<sequence length="385" mass="43217">MQEWKNMIGFSDGKELQITYDRESGRKADGPKHGKIDKSNTPHVGGNQWAGGTGGSNTAGLGGFGGPYRLDAGHHVYQVPQAEKDAVPEEVRQAAREIAQKAFKDRLREINMSEYDAETYNNFLDHVRGQIQSLRVILDSLQAKGKERQWLKNQAYGDLDDAKLIEGITGEKSIYKRRGEKDPELGTPQEKPKRMRLVVDLSGSMYRFNGYDGRLEREMEAALMMMEALDGYDEKIKYDILGHSGEDHKVQLVKSDKAPANNKDRLVVLKTMHAHSQFCLSGDNTLEATRHAINDLGEEEADEHFVIILSDANFDRYNISPKKFGEILRSNDKVNAYTIFIGSLDDQAAQLIKHLPSGHAFICLDTKDLPQILQQIFTSTMLSSS</sequence>